<sequence>VVALVTSILIAGLMVYGIIAYGRRRPTDRPTSWGEAMLGAAYVFMLFLLVFGIVPDRWVRLTDNEWGWSVERMLFTEGQFIGGDPITFPPMRMDLKKVSDIVVVIEHLVALAGLPFLWLWWQKRDQKKPVVEPISDFGRPLMKGN</sequence>
<protein>
    <submittedName>
        <fullName evidence="2">Uncharacterized protein</fullName>
    </submittedName>
</protein>
<feature type="transmembrane region" description="Helical" evidence="1">
    <location>
        <begin position="101"/>
        <end position="121"/>
    </location>
</feature>
<keyword evidence="1" id="KW-1133">Transmembrane helix</keyword>
<proteinExistence type="predicted"/>
<reference evidence="2" key="1">
    <citation type="submission" date="2018-05" db="EMBL/GenBank/DDBJ databases">
        <authorList>
            <person name="Lanie J.A."/>
            <person name="Ng W.-L."/>
            <person name="Kazmierczak K.M."/>
            <person name="Andrzejewski T.M."/>
            <person name="Davidsen T.M."/>
            <person name="Wayne K.J."/>
            <person name="Tettelin H."/>
            <person name="Glass J.I."/>
            <person name="Rusch D."/>
            <person name="Podicherti R."/>
            <person name="Tsui H.-C.T."/>
            <person name="Winkler M.E."/>
        </authorList>
    </citation>
    <scope>NUCLEOTIDE SEQUENCE</scope>
</reference>
<organism evidence="2">
    <name type="scientific">marine metagenome</name>
    <dbReference type="NCBI Taxonomy" id="408172"/>
    <lineage>
        <taxon>unclassified sequences</taxon>
        <taxon>metagenomes</taxon>
        <taxon>ecological metagenomes</taxon>
    </lineage>
</organism>
<feature type="non-terminal residue" evidence="2">
    <location>
        <position position="1"/>
    </location>
</feature>
<feature type="transmembrane region" description="Helical" evidence="1">
    <location>
        <begin position="36"/>
        <end position="54"/>
    </location>
</feature>
<evidence type="ECO:0000256" key="1">
    <source>
        <dbReference type="SAM" id="Phobius"/>
    </source>
</evidence>
<name>A0A381RD16_9ZZZZ</name>
<keyword evidence="1" id="KW-0812">Transmembrane</keyword>
<keyword evidence="1" id="KW-0472">Membrane</keyword>
<accession>A0A381RD16</accession>
<evidence type="ECO:0000313" key="2">
    <source>
        <dbReference type="EMBL" id="SUZ89461.1"/>
    </source>
</evidence>
<feature type="transmembrane region" description="Helical" evidence="1">
    <location>
        <begin position="6"/>
        <end position="24"/>
    </location>
</feature>
<dbReference type="EMBL" id="UINC01001816">
    <property type="protein sequence ID" value="SUZ89461.1"/>
    <property type="molecule type" value="Genomic_DNA"/>
</dbReference>
<dbReference type="AlphaFoldDB" id="A0A381RD16"/>
<gene>
    <name evidence="2" type="ORF">METZ01_LOCUS42315</name>
</gene>